<evidence type="ECO:0000313" key="4">
    <source>
        <dbReference type="Proteomes" id="UP001168877"/>
    </source>
</evidence>
<evidence type="ECO:0000256" key="1">
    <source>
        <dbReference type="SAM" id="MobiDB-lite"/>
    </source>
</evidence>
<dbReference type="PANTHER" id="PTHR34199">
    <property type="entry name" value="NUMOD3 MOTIF FAMILY PROTEIN, EXPRESSED"/>
    <property type="match status" value="1"/>
</dbReference>
<dbReference type="AlphaFoldDB" id="A0AA39T0E9"/>
<dbReference type="InterPro" id="IPR003611">
    <property type="entry name" value="NUMOD3"/>
</dbReference>
<proteinExistence type="predicted"/>
<feature type="compositionally biased region" description="Basic and acidic residues" evidence="1">
    <location>
        <begin position="460"/>
        <end position="473"/>
    </location>
</feature>
<reference evidence="3" key="2">
    <citation type="submission" date="2023-06" db="EMBL/GenBank/DDBJ databases">
        <authorList>
            <person name="Swenson N.G."/>
            <person name="Wegrzyn J.L."/>
            <person name="Mcevoy S.L."/>
        </authorList>
    </citation>
    <scope>NUCLEOTIDE SEQUENCE</scope>
    <source>
        <strain evidence="3">NS2018</strain>
        <tissue evidence="3">Leaf</tissue>
    </source>
</reference>
<keyword evidence="4" id="KW-1185">Reference proteome</keyword>
<accession>A0AA39T0E9</accession>
<sequence length="567" mass="65038">MEENKVCDILDAQVKLGKEEEIMVMANLAIRCLNLQGKQRPTMKEVAMVLEGIRAPEKNSNVQPGDGNLEYWDQELFEAWDGSTSTGESKEVGRDLIGVVKCITGTGTGVVKCDQRTQEGNKVRLQTKTIINVWSLFTSASSRHKQRLRFIFFSPMPVSHYLRLSVPYPSLYHVPNTLLWPSSAMMEHTHCQPNTFQANYHESAAKKISPLFSHFNSLRDHPFGALHISLDVGKMSGICNCYIPEVSKDSSEMQTSNEDAKIDIYCQSLEYRGEKYQKEMERRRKIGSANKGRVPWNKGIKHTAETRVRIKQRTVEALRNAKVRMKMAEHPRFHSDESKARIGSTLRHVWRKRLRWKQQGENFILSWSKSIAKAAKDGWTDQQELNWDSYEKLEQEMTVQQLQLAADKVKAKEMAKKIREKAALKRAEEVAMAKAQKMARLSQKRKDQEEKAKAKARREIKREMERKSKKDGELSISQGLKLKRRLTKIHKKKSVNGPVTIRGNLVNSHIPAWEKLDIDLINKEKVQREVSLADQIQAAKNKRMQSTAKEVLLASSSARPFSVRCRD</sequence>
<protein>
    <recommendedName>
        <fullName evidence="2">Nuclease associated modular domain-containing protein</fullName>
    </recommendedName>
</protein>
<dbReference type="GO" id="GO:0003677">
    <property type="term" value="F:DNA binding"/>
    <property type="evidence" value="ECO:0007669"/>
    <property type="project" value="InterPro"/>
</dbReference>
<comment type="caution">
    <text evidence="3">The sequence shown here is derived from an EMBL/GenBank/DDBJ whole genome shotgun (WGS) entry which is preliminary data.</text>
</comment>
<reference evidence="3" key="1">
    <citation type="journal article" date="2022" name="Plant J.">
        <title>Strategies of tolerance reflected in two North American maple genomes.</title>
        <authorList>
            <person name="McEvoy S.L."/>
            <person name="Sezen U.U."/>
            <person name="Trouern-Trend A."/>
            <person name="McMahon S.M."/>
            <person name="Schaberg P.G."/>
            <person name="Yang J."/>
            <person name="Wegrzyn J.L."/>
            <person name="Swenson N.G."/>
        </authorList>
    </citation>
    <scope>NUCLEOTIDE SEQUENCE</scope>
    <source>
        <strain evidence="3">NS2018</strain>
    </source>
</reference>
<feature type="domain" description="Nuclease associated modular" evidence="2">
    <location>
        <begin position="281"/>
        <end position="310"/>
    </location>
</feature>
<feature type="compositionally biased region" description="Basic and acidic residues" evidence="1">
    <location>
        <begin position="444"/>
        <end position="453"/>
    </location>
</feature>
<dbReference type="Proteomes" id="UP001168877">
    <property type="component" value="Unassembled WGS sequence"/>
</dbReference>
<name>A0AA39T0E9_ACESA</name>
<organism evidence="3 4">
    <name type="scientific">Acer saccharum</name>
    <name type="common">Sugar maple</name>
    <dbReference type="NCBI Taxonomy" id="4024"/>
    <lineage>
        <taxon>Eukaryota</taxon>
        <taxon>Viridiplantae</taxon>
        <taxon>Streptophyta</taxon>
        <taxon>Embryophyta</taxon>
        <taxon>Tracheophyta</taxon>
        <taxon>Spermatophyta</taxon>
        <taxon>Magnoliopsida</taxon>
        <taxon>eudicotyledons</taxon>
        <taxon>Gunneridae</taxon>
        <taxon>Pentapetalae</taxon>
        <taxon>rosids</taxon>
        <taxon>malvids</taxon>
        <taxon>Sapindales</taxon>
        <taxon>Sapindaceae</taxon>
        <taxon>Hippocastanoideae</taxon>
        <taxon>Acereae</taxon>
        <taxon>Acer</taxon>
    </lineage>
</organism>
<evidence type="ECO:0000259" key="2">
    <source>
        <dbReference type="Pfam" id="PF07460"/>
    </source>
</evidence>
<feature type="region of interest" description="Disordered" evidence="1">
    <location>
        <begin position="438"/>
        <end position="473"/>
    </location>
</feature>
<dbReference type="Pfam" id="PF07460">
    <property type="entry name" value="NUMOD3"/>
    <property type="match status" value="1"/>
</dbReference>
<gene>
    <name evidence="3" type="ORF">LWI29_033659</name>
</gene>
<dbReference type="PANTHER" id="PTHR34199:SF1">
    <property type="entry name" value="HISTONE-LYSINE N-METHYLTRANSFERASE, H3 LYSINE-79 SPECIFIC-LIKE PROTEIN"/>
    <property type="match status" value="1"/>
</dbReference>
<dbReference type="EMBL" id="JAUESC010000003">
    <property type="protein sequence ID" value="KAK0602466.1"/>
    <property type="molecule type" value="Genomic_DNA"/>
</dbReference>
<evidence type="ECO:0000313" key="3">
    <source>
        <dbReference type="EMBL" id="KAK0602466.1"/>
    </source>
</evidence>